<organism evidence="2 3">
    <name type="scientific">Flavobacterium okayamense</name>
    <dbReference type="NCBI Taxonomy" id="2830782"/>
    <lineage>
        <taxon>Bacteria</taxon>
        <taxon>Pseudomonadati</taxon>
        <taxon>Bacteroidota</taxon>
        <taxon>Flavobacteriia</taxon>
        <taxon>Flavobacteriales</taxon>
        <taxon>Flavobacteriaceae</taxon>
        <taxon>Flavobacterium</taxon>
    </lineage>
</organism>
<dbReference type="EMBL" id="AP024749">
    <property type="protein sequence ID" value="BCY28934.1"/>
    <property type="molecule type" value="Genomic_DNA"/>
</dbReference>
<dbReference type="Proteomes" id="UP000825258">
    <property type="component" value="Chromosome"/>
</dbReference>
<reference evidence="2 3" key="1">
    <citation type="submission" date="2021-06" db="EMBL/GenBank/DDBJ databases">
        <title>Whole genome sequences of Flavobacterium sp. KK2020170 and assembly.</title>
        <authorList>
            <person name="Kitahara K."/>
            <person name="Miyoshi S."/>
            <person name="Uesaka K."/>
        </authorList>
    </citation>
    <scope>NUCLEOTIDE SEQUENCE [LARGE SCALE GENOMIC DNA]</scope>
    <source>
        <strain evidence="2 3">KK2020170</strain>
    </source>
</reference>
<evidence type="ECO:0008006" key="4">
    <source>
        <dbReference type="Google" id="ProtNLM"/>
    </source>
</evidence>
<evidence type="ECO:0000313" key="2">
    <source>
        <dbReference type="EMBL" id="BCY28934.1"/>
    </source>
</evidence>
<proteinExistence type="predicted"/>
<feature type="signal peptide" evidence="1">
    <location>
        <begin position="1"/>
        <end position="21"/>
    </location>
</feature>
<evidence type="ECO:0000313" key="3">
    <source>
        <dbReference type="Proteomes" id="UP000825258"/>
    </source>
</evidence>
<evidence type="ECO:0000256" key="1">
    <source>
        <dbReference type="SAM" id="SignalP"/>
    </source>
</evidence>
<feature type="chain" id="PRO_5047040623" description="Beta-lactamase-inhibitor-like, PepSY-like" evidence="1">
    <location>
        <begin position="22"/>
        <end position="189"/>
    </location>
</feature>
<keyword evidence="1" id="KW-0732">Signal</keyword>
<dbReference type="RefSeq" id="WP_221258039.1">
    <property type="nucleotide sequence ID" value="NZ_AP024749.1"/>
</dbReference>
<accession>A0ABM7S6F7</accession>
<name>A0ABM7S6F7_9FLAO</name>
<sequence length="189" mass="21260">MKKIKITLYACITALMMISCGGGSSKQEANAEGFSVIENQLKDKFGNDAYYTKLSIIYNETLGNSITVTVAENPESLQMEEWLQSQDNWQQTSDVTIEIPEGTKATDFMFQLNEKINLKKLGELVEKSKAQLTKEKNIEDPKLHIAFISFPDNGDISKANYAVNLEPKNGGTTFRFSYTLDGELIDFKY</sequence>
<gene>
    <name evidence="2" type="ORF">KK2020170_18020</name>
</gene>
<keyword evidence="3" id="KW-1185">Reference proteome</keyword>
<protein>
    <recommendedName>
        <fullName evidence="4">Beta-lactamase-inhibitor-like, PepSY-like</fullName>
    </recommendedName>
</protein>
<dbReference type="PROSITE" id="PS51257">
    <property type="entry name" value="PROKAR_LIPOPROTEIN"/>
    <property type="match status" value="1"/>
</dbReference>